<keyword evidence="1" id="KW-1133">Transmembrane helix</keyword>
<feature type="transmembrane region" description="Helical" evidence="1">
    <location>
        <begin position="23"/>
        <end position="43"/>
    </location>
</feature>
<sequence>MLSKVLTAASSGDGWTKAAANGFATYVSFAVSRNILIAASILITRPVMLVRDRPVGESYKTVTYTRVRGRWKLHSLIDR</sequence>
<comment type="caution">
    <text evidence="2">The sequence shown here is derived from an EMBL/GenBank/DDBJ whole genome shotgun (WGS) entry which is preliminary data.</text>
</comment>
<dbReference type="AlphaFoldDB" id="A0A9W4UI36"/>
<proteinExistence type="predicted"/>
<keyword evidence="3" id="KW-1185">Reference proteome</keyword>
<reference evidence="2" key="1">
    <citation type="submission" date="2023-01" db="EMBL/GenBank/DDBJ databases">
        <authorList>
            <person name="Van Ghelder C."/>
            <person name="Rancurel C."/>
        </authorList>
    </citation>
    <scope>NUCLEOTIDE SEQUENCE</scope>
    <source>
        <strain evidence="2">CNCM I-4278</strain>
    </source>
</reference>
<protein>
    <submittedName>
        <fullName evidence="2">Uncharacterized protein</fullName>
    </submittedName>
</protein>
<dbReference type="Proteomes" id="UP001152607">
    <property type="component" value="Unassembled WGS sequence"/>
</dbReference>
<keyword evidence="1" id="KW-0812">Transmembrane</keyword>
<keyword evidence="1" id="KW-0472">Membrane</keyword>
<evidence type="ECO:0000313" key="2">
    <source>
        <dbReference type="EMBL" id="CAI6334708.1"/>
    </source>
</evidence>
<dbReference type="EMBL" id="CAOQHR010000005">
    <property type="protein sequence ID" value="CAI6334708.1"/>
    <property type="molecule type" value="Genomic_DNA"/>
</dbReference>
<evidence type="ECO:0000256" key="1">
    <source>
        <dbReference type="SAM" id="Phobius"/>
    </source>
</evidence>
<gene>
    <name evidence="2" type="ORF">PDIGIT_LOCUS7774</name>
</gene>
<organism evidence="2 3">
    <name type="scientific">Periconia digitata</name>
    <dbReference type="NCBI Taxonomy" id="1303443"/>
    <lineage>
        <taxon>Eukaryota</taxon>
        <taxon>Fungi</taxon>
        <taxon>Dikarya</taxon>
        <taxon>Ascomycota</taxon>
        <taxon>Pezizomycotina</taxon>
        <taxon>Dothideomycetes</taxon>
        <taxon>Pleosporomycetidae</taxon>
        <taxon>Pleosporales</taxon>
        <taxon>Massarineae</taxon>
        <taxon>Periconiaceae</taxon>
        <taxon>Periconia</taxon>
    </lineage>
</organism>
<accession>A0A9W4UI36</accession>
<name>A0A9W4UI36_9PLEO</name>
<evidence type="ECO:0000313" key="3">
    <source>
        <dbReference type="Proteomes" id="UP001152607"/>
    </source>
</evidence>